<accession>A0A3R8S5C7</accession>
<dbReference type="RefSeq" id="WP_125244925.1">
    <property type="nucleotide sequence ID" value="NZ_RSED01000019.1"/>
</dbReference>
<dbReference type="EMBL" id="RSED01000019">
    <property type="protein sequence ID" value="RRS02731.1"/>
    <property type="molecule type" value="Genomic_DNA"/>
</dbReference>
<gene>
    <name evidence="1" type="ORF">EIP75_19310</name>
</gene>
<name>A0A3R8S5C7_9BURK</name>
<organism evidence="1 2">
    <name type="scientific">Aquabacterium soli</name>
    <dbReference type="NCBI Taxonomy" id="2493092"/>
    <lineage>
        <taxon>Bacteria</taxon>
        <taxon>Pseudomonadati</taxon>
        <taxon>Pseudomonadota</taxon>
        <taxon>Betaproteobacteria</taxon>
        <taxon>Burkholderiales</taxon>
        <taxon>Aquabacterium</taxon>
    </lineage>
</organism>
<dbReference type="AlphaFoldDB" id="A0A3R8S5C7"/>
<sequence>MNDPEILSRLELVEFAITILLRTKDGLAADVEKPLQDVVQAWRQGPFPDLPEDLGVLGKLRQLRDTQKQMDENQVSANGHSSDH</sequence>
<evidence type="ECO:0000313" key="2">
    <source>
        <dbReference type="Proteomes" id="UP000269265"/>
    </source>
</evidence>
<proteinExistence type="predicted"/>
<comment type="caution">
    <text evidence="1">The sequence shown here is derived from an EMBL/GenBank/DDBJ whole genome shotgun (WGS) entry which is preliminary data.</text>
</comment>
<protein>
    <submittedName>
        <fullName evidence="1">Uncharacterized protein</fullName>
    </submittedName>
</protein>
<evidence type="ECO:0000313" key="1">
    <source>
        <dbReference type="EMBL" id="RRS02731.1"/>
    </source>
</evidence>
<dbReference type="Proteomes" id="UP000269265">
    <property type="component" value="Unassembled WGS sequence"/>
</dbReference>
<keyword evidence="2" id="KW-1185">Reference proteome</keyword>
<reference evidence="1 2" key="1">
    <citation type="submission" date="2018-12" db="EMBL/GenBank/DDBJ databases">
        <title>The whole draft genome of Aquabacterium sp. SJQ9.</title>
        <authorList>
            <person name="Sun L."/>
            <person name="Gao X."/>
            <person name="Chen W."/>
            <person name="Huang K."/>
        </authorList>
    </citation>
    <scope>NUCLEOTIDE SEQUENCE [LARGE SCALE GENOMIC DNA]</scope>
    <source>
        <strain evidence="1 2">SJQ9</strain>
    </source>
</reference>